<feature type="transmembrane region" description="Helical" evidence="2">
    <location>
        <begin position="68"/>
        <end position="88"/>
    </location>
</feature>
<feature type="signal peptide" evidence="3">
    <location>
        <begin position="1"/>
        <end position="20"/>
    </location>
</feature>
<keyword evidence="2" id="KW-0472">Membrane</keyword>
<keyword evidence="2" id="KW-0812">Transmembrane</keyword>
<proteinExistence type="predicted"/>
<protein>
    <submittedName>
        <fullName evidence="4">Uncharacterized protein</fullName>
    </submittedName>
</protein>
<name>A0A034WQU7_BACDO</name>
<feature type="chain" id="PRO_5001557984" evidence="3">
    <location>
        <begin position="21"/>
        <end position="100"/>
    </location>
</feature>
<reference evidence="4" key="1">
    <citation type="journal article" date="2014" name="BMC Genomics">
        <title>Characterizing the developmental transcriptome of the oriental fruit fly, Bactrocera dorsalis (Diptera: Tephritidae) through comparative genomic analysis with Drosophila melanogaster utilizing modENCODE datasets.</title>
        <authorList>
            <person name="Geib S.M."/>
            <person name="Calla B."/>
            <person name="Hall B."/>
            <person name="Hou S."/>
            <person name="Manoukis N.C."/>
        </authorList>
    </citation>
    <scope>NUCLEOTIDE SEQUENCE</scope>
    <source>
        <strain evidence="4">Punador</strain>
    </source>
</reference>
<evidence type="ECO:0000256" key="2">
    <source>
        <dbReference type="SAM" id="Phobius"/>
    </source>
</evidence>
<evidence type="ECO:0000256" key="3">
    <source>
        <dbReference type="SAM" id="SignalP"/>
    </source>
</evidence>
<dbReference type="AlphaFoldDB" id="A0A034WQU7"/>
<evidence type="ECO:0000256" key="1">
    <source>
        <dbReference type="SAM" id="MobiDB-lite"/>
    </source>
</evidence>
<dbReference type="EMBL" id="GAKP01002387">
    <property type="protein sequence ID" value="JAC56565.1"/>
    <property type="molecule type" value="Transcribed_RNA"/>
</dbReference>
<evidence type="ECO:0000313" key="4">
    <source>
        <dbReference type="EMBL" id="JAC56565.1"/>
    </source>
</evidence>
<feature type="compositionally biased region" description="Low complexity" evidence="1">
    <location>
        <begin position="58"/>
        <end position="68"/>
    </location>
</feature>
<keyword evidence="2" id="KW-1133">Transmembrane helix</keyword>
<accession>A0A034WQU7</accession>
<organism evidence="4">
    <name type="scientific">Bactrocera dorsalis</name>
    <name type="common">Oriental fruit fly</name>
    <name type="synonym">Dacus dorsalis</name>
    <dbReference type="NCBI Taxonomy" id="27457"/>
    <lineage>
        <taxon>Eukaryota</taxon>
        <taxon>Metazoa</taxon>
        <taxon>Ecdysozoa</taxon>
        <taxon>Arthropoda</taxon>
        <taxon>Hexapoda</taxon>
        <taxon>Insecta</taxon>
        <taxon>Pterygota</taxon>
        <taxon>Neoptera</taxon>
        <taxon>Endopterygota</taxon>
        <taxon>Diptera</taxon>
        <taxon>Brachycera</taxon>
        <taxon>Muscomorpha</taxon>
        <taxon>Tephritoidea</taxon>
        <taxon>Tephritidae</taxon>
        <taxon>Bactrocera</taxon>
        <taxon>Bactrocera</taxon>
    </lineage>
</organism>
<sequence>MIKFFYVVFTVLVVAMAVMAEEESPTSISTDMPLESSEPLPPPQVLRSVSDSEEGGEESPSAAESSGVTVVAMSPPMLLMGLLVLLFVNKRGEFINFKLL</sequence>
<feature type="region of interest" description="Disordered" evidence="1">
    <location>
        <begin position="25"/>
        <end position="68"/>
    </location>
</feature>
<keyword evidence="3" id="KW-0732">Signal</keyword>